<dbReference type="EMBL" id="RCCJ01000001">
    <property type="protein sequence ID" value="RLJ70716.1"/>
    <property type="molecule type" value="Genomic_DNA"/>
</dbReference>
<keyword evidence="1" id="KW-1133">Transmembrane helix</keyword>
<sequence>MLRGMRGRLVLKTGALLLALFILTVGIVAFFFRKSVIEGSEEEAMTIAELVRDTLTSYMVLNVIDRKDLLLEQIKDTRGLEYIRILRGEAVKRQFGNGMEKENPADPIEREVINTGKVKKVLLEDKDKVIYRLVIPYVASSSGQVNCLQCHRVKEGEVLGAISLAVDLTGKKNEAFTMLGLYTVTAGGIFVFLFLVIVKHFDPYRRLFEDMKKVLGNFKEGNFKSRLETDLRDEAGELAQFINMVGEQLNFILTNIREKVSMLIGYNVMETENALKDTEKIVEELVKISHFKRTIEQDIRKAEIYERLETILGDYMSLDKFSIYEVDERRNAMRPIAVQGESMWCSEVILENANECRAKRTGHDVDSQEFPCICPRFAHNELCSTHGIQYYCIPVNIGGKVGSVVQIVYEKDMDMFVRMLIPYIKGYLQEASPVLESKSLMELLQQQSYVDQLTGLYNRRFLEEIVDKLSAQIKRRGTILGILMVDIDYFKQVNDKYGHDVGDRVLKEIAQTIKNNVREADYVIRFGGEEIMVLLVDSQEGAAERVAEKIRQAVENRPIEVSGGVLKKTVSIGVSEFPKDCEGKFWQCVKFADVALYKAKEGGRNRVVRFTHDMWSGEEY</sequence>
<name>A0A497XP17_9AQUI</name>
<dbReference type="AlphaFoldDB" id="A0A497XP17"/>
<accession>A0A497XP17</accession>
<feature type="transmembrane region" description="Helical" evidence="1">
    <location>
        <begin position="9"/>
        <end position="32"/>
    </location>
</feature>
<organism evidence="3 4">
    <name type="scientific">Hydrogenivirga caldilitoris</name>
    <dbReference type="NCBI Taxonomy" id="246264"/>
    <lineage>
        <taxon>Bacteria</taxon>
        <taxon>Pseudomonadati</taxon>
        <taxon>Aquificota</taxon>
        <taxon>Aquificia</taxon>
        <taxon>Aquificales</taxon>
        <taxon>Aquificaceae</taxon>
        <taxon>Hydrogenivirga</taxon>
    </lineage>
</organism>
<keyword evidence="4" id="KW-1185">Reference proteome</keyword>
<dbReference type="Gene3D" id="3.30.70.270">
    <property type="match status" value="1"/>
</dbReference>
<proteinExistence type="predicted"/>
<feature type="domain" description="GGDEF" evidence="2">
    <location>
        <begin position="478"/>
        <end position="612"/>
    </location>
</feature>
<dbReference type="InterPro" id="IPR052163">
    <property type="entry name" value="DGC-Regulatory_Protein"/>
</dbReference>
<dbReference type="InterPro" id="IPR043128">
    <property type="entry name" value="Rev_trsase/Diguanyl_cyclase"/>
</dbReference>
<keyword evidence="1" id="KW-0812">Transmembrane</keyword>
<feature type="transmembrane region" description="Helical" evidence="1">
    <location>
        <begin position="179"/>
        <end position="198"/>
    </location>
</feature>
<dbReference type="Pfam" id="PF00990">
    <property type="entry name" value="GGDEF"/>
    <property type="match status" value="1"/>
</dbReference>
<dbReference type="GO" id="GO:0003824">
    <property type="term" value="F:catalytic activity"/>
    <property type="evidence" value="ECO:0007669"/>
    <property type="project" value="UniProtKB-ARBA"/>
</dbReference>
<dbReference type="SMART" id="SM00267">
    <property type="entry name" value="GGDEF"/>
    <property type="match status" value="1"/>
</dbReference>
<dbReference type="PANTHER" id="PTHR46663">
    <property type="entry name" value="DIGUANYLATE CYCLASE DGCT-RELATED"/>
    <property type="match status" value="1"/>
</dbReference>
<keyword evidence="1" id="KW-0472">Membrane</keyword>
<dbReference type="SUPFAM" id="SSF55073">
    <property type="entry name" value="Nucleotide cyclase"/>
    <property type="match status" value="1"/>
</dbReference>
<dbReference type="CDD" id="cd01949">
    <property type="entry name" value="GGDEF"/>
    <property type="match status" value="1"/>
</dbReference>
<dbReference type="Gene3D" id="3.30.450.290">
    <property type="match status" value="1"/>
</dbReference>
<reference evidence="3 4" key="1">
    <citation type="submission" date="2018-10" db="EMBL/GenBank/DDBJ databases">
        <title>Genomic Encyclopedia of Archaeal and Bacterial Type Strains, Phase II (KMG-II): from individual species to whole genera.</title>
        <authorList>
            <person name="Goeker M."/>
        </authorList>
    </citation>
    <scope>NUCLEOTIDE SEQUENCE [LARGE SCALE GENOMIC DNA]</scope>
    <source>
        <strain evidence="3 4">DSM 16510</strain>
    </source>
</reference>
<dbReference type="Proteomes" id="UP000267841">
    <property type="component" value="Unassembled WGS sequence"/>
</dbReference>
<comment type="caution">
    <text evidence="3">The sequence shown here is derived from an EMBL/GenBank/DDBJ whole genome shotgun (WGS) entry which is preliminary data.</text>
</comment>
<dbReference type="FunFam" id="3.30.70.270:FF:000001">
    <property type="entry name" value="Diguanylate cyclase domain protein"/>
    <property type="match status" value="1"/>
</dbReference>
<dbReference type="PROSITE" id="PS50887">
    <property type="entry name" value="GGDEF"/>
    <property type="match status" value="1"/>
</dbReference>
<evidence type="ECO:0000313" key="3">
    <source>
        <dbReference type="EMBL" id="RLJ70716.1"/>
    </source>
</evidence>
<protein>
    <submittedName>
        <fullName evidence="3">Diguanylate cyclase (GGDEF)-like protein</fullName>
    </submittedName>
</protein>
<dbReference type="NCBIfam" id="TIGR00254">
    <property type="entry name" value="GGDEF"/>
    <property type="match status" value="1"/>
</dbReference>
<dbReference type="PANTHER" id="PTHR46663:SF2">
    <property type="entry name" value="GGDEF DOMAIN-CONTAINING PROTEIN"/>
    <property type="match status" value="1"/>
</dbReference>
<evidence type="ECO:0000256" key="1">
    <source>
        <dbReference type="SAM" id="Phobius"/>
    </source>
</evidence>
<evidence type="ECO:0000259" key="2">
    <source>
        <dbReference type="PROSITE" id="PS50887"/>
    </source>
</evidence>
<dbReference type="InterPro" id="IPR000160">
    <property type="entry name" value="GGDEF_dom"/>
</dbReference>
<dbReference type="InterPro" id="IPR029787">
    <property type="entry name" value="Nucleotide_cyclase"/>
</dbReference>
<evidence type="ECO:0000313" key="4">
    <source>
        <dbReference type="Proteomes" id="UP000267841"/>
    </source>
</evidence>
<gene>
    <name evidence="3" type="ORF">BCF55_0998</name>
</gene>
<dbReference type="OrthoDB" id="9805474at2"/>